<dbReference type="Proteomes" id="UP000254707">
    <property type="component" value="Unassembled WGS sequence"/>
</dbReference>
<dbReference type="InterPro" id="IPR013785">
    <property type="entry name" value="Aldolase_TIM"/>
</dbReference>
<evidence type="ECO:0000313" key="5">
    <source>
        <dbReference type="Proteomes" id="UP000254707"/>
    </source>
</evidence>
<reference evidence="4 5" key="1">
    <citation type="submission" date="2018-06" db="EMBL/GenBank/DDBJ databases">
        <authorList>
            <consortium name="Pathogen Informatics"/>
            <person name="Doyle S."/>
        </authorList>
    </citation>
    <scope>NUCLEOTIDE SEQUENCE [LARGE SCALE GENOMIC DNA]</scope>
    <source>
        <strain evidence="4 5">NCTC7688</strain>
    </source>
</reference>
<dbReference type="SUPFAM" id="SSF51391">
    <property type="entry name" value="Thiamin phosphate synthase"/>
    <property type="match status" value="1"/>
</dbReference>
<dbReference type="Gene3D" id="3.20.20.70">
    <property type="entry name" value="Aldolase class I"/>
    <property type="match status" value="1"/>
</dbReference>
<evidence type="ECO:0000256" key="1">
    <source>
        <dbReference type="ARBA" id="ARBA00004948"/>
    </source>
</evidence>
<dbReference type="GO" id="GO:0004789">
    <property type="term" value="F:thiamine-phosphate diphosphorylase activity"/>
    <property type="evidence" value="ECO:0007669"/>
    <property type="project" value="TreeGrafter"/>
</dbReference>
<dbReference type="InterPro" id="IPR036206">
    <property type="entry name" value="ThiamineP_synth_sf"/>
</dbReference>
<feature type="domain" description="Thiamine phosphate synthase/TenI" evidence="3">
    <location>
        <begin position="26"/>
        <end position="172"/>
    </location>
</feature>
<dbReference type="CDD" id="cd00564">
    <property type="entry name" value="TMP_TenI"/>
    <property type="match status" value="1"/>
</dbReference>
<keyword evidence="2" id="KW-0784">Thiamine biosynthesis</keyword>
<sequence length="195" mass="22723">MFIAITEFENLDSDDIQHYTTIASVIDYLMIRTPMSQQQLINWMNRLIQAGFPKNKIIIHSHIIVLEQCHLSAIHFREADTRIKDFKKSHPHIQISMSTHHEESVKQAQALNLDFILFSHIFRTNSKPNQPPRTKSEIDKALQYSIPTVALGGVNEQTLNDLPKGFDGIAGITLFRRKNRETMELLRERWNEYQI</sequence>
<dbReference type="EMBL" id="UHED01000001">
    <property type="protein sequence ID" value="SUM81708.1"/>
    <property type="molecule type" value="Genomic_DNA"/>
</dbReference>
<comment type="pathway">
    <text evidence="1">Cofactor biosynthesis; thiamine diphosphate biosynthesis.</text>
</comment>
<dbReference type="InterPro" id="IPR022998">
    <property type="entry name" value="ThiamineP_synth_TenI"/>
</dbReference>
<protein>
    <submittedName>
        <fullName evidence="4">Thiamine monophosphate synthase</fullName>
    </submittedName>
</protein>
<gene>
    <name evidence="4" type="primary">tenI</name>
    <name evidence="4" type="ORF">NCTC7688_00200</name>
</gene>
<dbReference type="RefSeq" id="WP_115340407.1">
    <property type="nucleotide sequence ID" value="NZ_UHED01000001.1"/>
</dbReference>
<evidence type="ECO:0000256" key="2">
    <source>
        <dbReference type="ARBA" id="ARBA00022977"/>
    </source>
</evidence>
<accession>A0A380HHI8</accession>
<dbReference type="Pfam" id="PF02581">
    <property type="entry name" value="TMP-TENI"/>
    <property type="match status" value="1"/>
</dbReference>
<name>A0A380HHI8_STASA</name>
<evidence type="ECO:0000259" key="3">
    <source>
        <dbReference type="Pfam" id="PF02581"/>
    </source>
</evidence>
<dbReference type="AlphaFoldDB" id="A0A380HHI8"/>
<dbReference type="GO" id="GO:0009228">
    <property type="term" value="P:thiamine biosynthetic process"/>
    <property type="evidence" value="ECO:0007669"/>
    <property type="project" value="UniProtKB-KW"/>
</dbReference>
<dbReference type="PANTHER" id="PTHR20857">
    <property type="entry name" value="THIAMINE-PHOSPHATE PYROPHOSPHORYLASE"/>
    <property type="match status" value="1"/>
</dbReference>
<dbReference type="GO" id="GO:0005737">
    <property type="term" value="C:cytoplasm"/>
    <property type="evidence" value="ECO:0007669"/>
    <property type="project" value="TreeGrafter"/>
</dbReference>
<dbReference type="PANTHER" id="PTHR20857:SF22">
    <property type="entry name" value="THIAZOLE TAUTOMERASE"/>
    <property type="match status" value="1"/>
</dbReference>
<organism evidence="4 5">
    <name type="scientific">Staphylococcus saprophyticus</name>
    <dbReference type="NCBI Taxonomy" id="29385"/>
    <lineage>
        <taxon>Bacteria</taxon>
        <taxon>Bacillati</taxon>
        <taxon>Bacillota</taxon>
        <taxon>Bacilli</taxon>
        <taxon>Bacillales</taxon>
        <taxon>Staphylococcaceae</taxon>
        <taxon>Staphylococcus</taxon>
    </lineage>
</organism>
<proteinExistence type="predicted"/>
<evidence type="ECO:0000313" key="4">
    <source>
        <dbReference type="EMBL" id="SUM81708.1"/>
    </source>
</evidence>